<evidence type="ECO:0000313" key="2">
    <source>
        <dbReference type="EMBL" id="RNA60529.1"/>
    </source>
</evidence>
<protein>
    <submittedName>
        <fullName evidence="2">DUF4158 domain-containing protein</fullName>
    </submittedName>
</protein>
<evidence type="ECO:0000259" key="1">
    <source>
        <dbReference type="Pfam" id="PF13700"/>
    </source>
</evidence>
<dbReference type="EMBL" id="QWIU01000003">
    <property type="protein sequence ID" value="RNA60529.1"/>
    <property type="molecule type" value="Genomic_DNA"/>
</dbReference>
<evidence type="ECO:0000313" key="3">
    <source>
        <dbReference type="Proteomes" id="UP000278775"/>
    </source>
</evidence>
<feature type="domain" description="DUF4158" evidence="1">
    <location>
        <begin position="7"/>
        <end position="155"/>
    </location>
</feature>
<proteinExistence type="predicted"/>
<dbReference type="Proteomes" id="UP000278775">
    <property type="component" value="Unassembled WGS sequence"/>
</dbReference>
<reference evidence="2 3" key="1">
    <citation type="submission" date="2018-08" db="EMBL/GenBank/DDBJ databases">
        <title>Chryseobacterium nematophagum: a novel matrix digesting pathogen of nematodes.</title>
        <authorList>
            <person name="Page A."/>
            <person name="Roberts M."/>
            <person name="Felix M.-A."/>
            <person name="Weir W."/>
        </authorList>
    </citation>
    <scope>NUCLEOTIDE SEQUENCE [LARGE SCALE GENOMIC DNA]</scope>
    <source>
        <strain evidence="2 3">JUb129</strain>
    </source>
</reference>
<gene>
    <name evidence="2" type="ORF">D1631_18385</name>
</gene>
<sequence length="176" mass="20256">MGSAVLKEDIIRWYTLAESDIIVIEQNYRGAANKLGFAIQLCYLRFPGKVLKSNETPDFLLLQDVCEQLHINPSIWEKYALRDVTRRENITLIRKIFGFKTYGKFEQEASLKYIRDKALQTDRAVIIAEEFITYLRANKIQIPSINTIEKLCSEALTNAENQIYNTLSSSLSNQAQ</sequence>
<comment type="caution">
    <text evidence="2">The sequence shown here is derived from an EMBL/GenBank/DDBJ whole genome shotgun (WGS) entry which is preliminary data.</text>
</comment>
<dbReference type="InterPro" id="IPR025296">
    <property type="entry name" value="DUF4158"/>
</dbReference>
<dbReference type="AlphaFoldDB" id="A0A3M7TD15"/>
<accession>A0A3M7TD15</accession>
<dbReference type="OrthoDB" id="922297at2"/>
<name>A0A3M7TD15_9FLAO</name>
<organism evidence="2 3">
    <name type="scientific">Chryseobacterium nematophagum</name>
    <dbReference type="NCBI Taxonomy" id="2305228"/>
    <lineage>
        <taxon>Bacteria</taxon>
        <taxon>Pseudomonadati</taxon>
        <taxon>Bacteroidota</taxon>
        <taxon>Flavobacteriia</taxon>
        <taxon>Flavobacteriales</taxon>
        <taxon>Weeksellaceae</taxon>
        <taxon>Chryseobacterium group</taxon>
        <taxon>Chryseobacterium</taxon>
    </lineage>
</organism>
<dbReference type="Pfam" id="PF13700">
    <property type="entry name" value="DUF4158"/>
    <property type="match status" value="1"/>
</dbReference>